<dbReference type="PANTHER" id="PTHR47466">
    <property type="match status" value="1"/>
</dbReference>
<comment type="caution">
    <text evidence="11">The sequence shown here is derived from an EMBL/GenBank/DDBJ whole genome shotgun (WGS) entry which is preliminary data.</text>
</comment>
<dbReference type="GO" id="GO:0008237">
    <property type="term" value="F:metallopeptidase activity"/>
    <property type="evidence" value="ECO:0007669"/>
    <property type="project" value="UniProtKB-KW"/>
</dbReference>
<organism evidence="11 12">
    <name type="scientific">Ceratobasidium theobromae</name>
    <dbReference type="NCBI Taxonomy" id="1582974"/>
    <lineage>
        <taxon>Eukaryota</taxon>
        <taxon>Fungi</taxon>
        <taxon>Dikarya</taxon>
        <taxon>Basidiomycota</taxon>
        <taxon>Agaricomycotina</taxon>
        <taxon>Agaricomycetes</taxon>
        <taxon>Cantharellales</taxon>
        <taxon>Ceratobasidiaceae</taxon>
        <taxon>Ceratobasidium</taxon>
    </lineage>
</organism>
<dbReference type="CDD" id="cd04275">
    <property type="entry name" value="ZnMc_pappalysin_like"/>
    <property type="match status" value="1"/>
</dbReference>
<keyword evidence="8" id="KW-1015">Disulfide bond</keyword>
<dbReference type="PANTHER" id="PTHR47466:SF1">
    <property type="entry name" value="METALLOPROTEASE MEP1 (AFU_ORTHOLOGUE AFUA_1G07730)-RELATED"/>
    <property type="match status" value="1"/>
</dbReference>
<evidence type="ECO:0000256" key="2">
    <source>
        <dbReference type="ARBA" id="ARBA00022670"/>
    </source>
</evidence>
<evidence type="ECO:0000256" key="3">
    <source>
        <dbReference type="ARBA" id="ARBA00022723"/>
    </source>
</evidence>
<accession>A0A5N5QF14</accession>
<evidence type="ECO:0000313" key="11">
    <source>
        <dbReference type="EMBL" id="KAB5590254.1"/>
    </source>
</evidence>
<dbReference type="InterPro" id="IPR024079">
    <property type="entry name" value="MetalloPept_cat_dom_sf"/>
</dbReference>
<protein>
    <submittedName>
        <fullName evidence="11">Extracellular metalloprotease</fullName>
    </submittedName>
</protein>
<evidence type="ECO:0000259" key="10">
    <source>
        <dbReference type="Pfam" id="PF05572"/>
    </source>
</evidence>
<keyword evidence="5" id="KW-0378">Hydrolase</keyword>
<dbReference type="EMBL" id="SSOP01000184">
    <property type="protein sequence ID" value="KAB5590254.1"/>
    <property type="molecule type" value="Genomic_DNA"/>
</dbReference>
<keyword evidence="3" id="KW-0479">Metal-binding</keyword>
<name>A0A5N5QF14_9AGAM</name>
<keyword evidence="4 9" id="KW-0732">Signal</keyword>
<evidence type="ECO:0000256" key="7">
    <source>
        <dbReference type="ARBA" id="ARBA00023049"/>
    </source>
</evidence>
<gene>
    <name evidence="11" type="ORF">CTheo_6306</name>
</gene>
<keyword evidence="7 11" id="KW-0482">Metalloprotease</keyword>
<evidence type="ECO:0000256" key="4">
    <source>
        <dbReference type="ARBA" id="ARBA00022729"/>
    </source>
</evidence>
<reference evidence="11 12" key="1">
    <citation type="journal article" date="2019" name="Fungal Biol. Biotechnol.">
        <title>Draft genome sequence of fastidious pathogen Ceratobasidium theobromae, which causes vascular-streak dieback in Theobroma cacao.</title>
        <authorList>
            <person name="Ali S.S."/>
            <person name="Asman A."/>
            <person name="Shao J."/>
            <person name="Firmansyah A.P."/>
            <person name="Susilo A.W."/>
            <person name="Rosmana A."/>
            <person name="McMahon P."/>
            <person name="Junaid M."/>
            <person name="Guest D."/>
            <person name="Kheng T.Y."/>
            <person name="Meinhardt L.W."/>
            <person name="Bailey B.A."/>
        </authorList>
    </citation>
    <scope>NUCLEOTIDE SEQUENCE [LARGE SCALE GENOMIC DNA]</scope>
    <source>
        <strain evidence="11 12">CT2</strain>
    </source>
</reference>
<dbReference type="InterPro" id="IPR008754">
    <property type="entry name" value="Peptidase_M43"/>
</dbReference>
<dbReference type="AlphaFoldDB" id="A0A5N5QF14"/>
<dbReference type="Gene3D" id="3.40.390.10">
    <property type="entry name" value="Collagenase (Catalytic Domain)"/>
    <property type="match status" value="1"/>
</dbReference>
<evidence type="ECO:0000256" key="5">
    <source>
        <dbReference type="ARBA" id="ARBA00022801"/>
    </source>
</evidence>
<comment type="similarity">
    <text evidence="1">Belongs to the peptidase M43B family.</text>
</comment>
<keyword evidence="12" id="KW-1185">Reference proteome</keyword>
<sequence>MVVLNRLFAAAAALGTVYAMPAGNSTLKARVFDGFTCGSDKVTVAGMPSANETLIAQNAGVMAEGDNMIEVRWNVISNDDTVQGGNIPDSTISSSIDVLNREFGGKGFVFRAVNTDRKVNPDWYQYVDIDSNTGRDNSYAQQMKETTRGGGPATLNIWSTGLVNSAAAGYATFPWWYNQTPQLDGVVIQFNTLPGGTLTGYNTGKILVHEVGHWLGLFHTFQDGCYGGDYVDDTPAEASAASGCPTGRDTCAQPGADPIWNHMVGLPWLLPREDITDSEQISGLLQRCLQGYFHKWCVLAFDIF</sequence>
<evidence type="ECO:0000256" key="6">
    <source>
        <dbReference type="ARBA" id="ARBA00022833"/>
    </source>
</evidence>
<dbReference type="Pfam" id="PF05572">
    <property type="entry name" value="Peptidase_M43"/>
    <property type="match status" value="1"/>
</dbReference>
<proteinExistence type="inferred from homology"/>
<evidence type="ECO:0000256" key="8">
    <source>
        <dbReference type="ARBA" id="ARBA00023157"/>
    </source>
</evidence>
<keyword evidence="2 11" id="KW-0645">Protease</keyword>
<feature type="chain" id="PRO_5024437697" evidence="9">
    <location>
        <begin position="20"/>
        <end position="304"/>
    </location>
</feature>
<feature type="signal peptide" evidence="9">
    <location>
        <begin position="1"/>
        <end position="19"/>
    </location>
</feature>
<dbReference type="GO" id="GO:0006508">
    <property type="term" value="P:proteolysis"/>
    <property type="evidence" value="ECO:0007669"/>
    <property type="project" value="UniProtKB-KW"/>
</dbReference>
<evidence type="ECO:0000256" key="1">
    <source>
        <dbReference type="ARBA" id="ARBA00008721"/>
    </source>
</evidence>
<dbReference type="SUPFAM" id="SSF55486">
    <property type="entry name" value="Metalloproteases ('zincins'), catalytic domain"/>
    <property type="match status" value="1"/>
</dbReference>
<keyword evidence="6" id="KW-0862">Zinc</keyword>
<dbReference type="OrthoDB" id="536211at2759"/>
<dbReference type="GO" id="GO:0046872">
    <property type="term" value="F:metal ion binding"/>
    <property type="evidence" value="ECO:0007669"/>
    <property type="project" value="UniProtKB-KW"/>
</dbReference>
<evidence type="ECO:0000256" key="9">
    <source>
        <dbReference type="SAM" id="SignalP"/>
    </source>
</evidence>
<feature type="domain" description="Peptidase M43 pregnancy-associated plasma-A" evidence="10">
    <location>
        <begin position="168"/>
        <end position="251"/>
    </location>
</feature>
<evidence type="ECO:0000313" key="12">
    <source>
        <dbReference type="Proteomes" id="UP000383932"/>
    </source>
</evidence>
<dbReference type="Proteomes" id="UP000383932">
    <property type="component" value="Unassembled WGS sequence"/>
</dbReference>